<sequence>MPMANGSADYIGLANAPILWILAMAVMGVVVVQSLIYMTAVKKNAESAGMSQHEVRSAFRAGGVAAIGPSLSVVLLDIALLPLFGTPPRSSSASDSSDPPPQRSPLPRWRQALWARTSAMRPSPAVSSSSLSWR</sequence>
<evidence type="ECO:0000313" key="3">
    <source>
        <dbReference type="EMBL" id="MEY9257987.1"/>
    </source>
</evidence>
<keyword evidence="2" id="KW-0472">Membrane</keyword>
<evidence type="ECO:0000256" key="1">
    <source>
        <dbReference type="SAM" id="MobiDB-lite"/>
    </source>
</evidence>
<proteinExistence type="predicted"/>
<dbReference type="Proteomes" id="UP001565435">
    <property type="component" value="Unassembled WGS sequence"/>
</dbReference>
<accession>A0ABV4EHK8</accession>
<feature type="transmembrane region" description="Helical" evidence="2">
    <location>
        <begin position="61"/>
        <end position="84"/>
    </location>
</feature>
<feature type="region of interest" description="Disordered" evidence="1">
    <location>
        <begin position="87"/>
        <end position="108"/>
    </location>
</feature>
<feature type="transmembrane region" description="Helical" evidence="2">
    <location>
        <begin position="20"/>
        <end position="40"/>
    </location>
</feature>
<reference evidence="3 4" key="1">
    <citation type="submission" date="2024-07" db="EMBL/GenBank/DDBJ databases">
        <title>Mealworm larvae gut microbial communities from Newark, Delaware, USA.</title>
        <authorList>
            <person name="Blenner M."/>
        </authorList>
    </citation>
    <scope>NUCLEOTIDE SEQUENCE [LARGE SCALE GENOMIC DNA]</scope>
    <source>
        <strain evidence="3 4">UD i117</strain>
    </source>
</reference>
<name>A0ABV4EHK8_BREEP</name>
<evidence type="ECO:0000313" key="4">
    <source>
        <dbReference type="Proteomes" id="UP001565435"/>
    </source>
</evidence>
<dbReference type="EMBL" id="JBGBYS010000004">
    <property type="protein sequence ID" value="MEY9257987.1"/>
    <property type="molecule type" value="Genomic_DNA"/>
</dbReference>
<evidence type="ECO:0000256" key="2">
    <source>
        <dbReference type="SAM" id="Phobius"/>
    </source>
</evidence>
<gene>
    <name evidence="3" type="ORF">ABH903_001000</name>
</gene>
<organism evidence="3 4">
    <name type="scientific">Brevibacterium epidermidis</name>
    <dbReference type="NCBI Taxonomy" id="1698"/>
    <lineage>
        <taxon>Bacteria</taxon>
        <taxon>Bacillati</taxon>
        <taxon>Actinomycetota</taxon>
        <taxon>Actinomycetes</taxon>
        <taxon>Micrococcales</taxon>
        <taxon>Brevibacteriaceae</taxon>
        <taxon>Brevibacterium</taxon>
    </lineage>
</organism>
<keyword evidence="4" id="KW-1185">Reference proteome</keyword>
<keyword evidence="2" id="KW-1133">Transmembrane helix</keyword>
<comment type="caution">
    <text evidence="3">The sequence shown here is derived from an EMBL/GenBank/DDBJ whole genome shotgun (WGS) entry which is preliminary data.</text>
</comment>
<protein>
    <submittedName>
        <fullName evidence="3">Uncharacterized protein</fullName>
    </submittedName>
</protein>
<feature type="compositionally biased region" description="Low complexity" evidence="1">
    <location>
        <begin position="87"/>
        <end position="97"/>
    </location>
</feature>
<dbReference type="RefSeq" id="WP_370035298.1">
    <property type="nucleotide sequence ID" value="NZ_JBGBYS010000004.1"/>
</dbReference>
<dbReference type="InterPro" id="IPR032479">
    <property type="entry name" value="DUF5058"/>
</dbReference>
<dbReference type="Pfam" id="PF16481">
    <property type="entry name" value="DUF5058"/>
    <property type="match status" value="1"/>
</dbReference>
<keyword evidence="2" id="KW-0812">Transmembrane</keyword>